<comment type="caution">
    <text evidence="1">The sequence shown here is derived from an EMBL/GenBank/DDBJ whole genome shotgun (WGS) entry which is preliminary data.</text>
</comment>
<evidence type="ECO:0000313" key="1">
    <source>
        <dbReference type="EMBL" id="KAG9475224.1"/>
    </source>
</evidence>
<dbReference type="Proteomes" id="UP000770717">
    <property type="component" value="Unassembled WGS sequence"/>
</dbReference>
<evidence type="ECO:0000313" key="2">
    <source>
        <dbReference type="Proteomes" id="UP000770717"/>
    </source>
</evidence>
<sequence>MLRSTRRCVTSMFLGISIRFCLLSWLLRSIHRSCALASVTTHFCRRLLCALALRQQCCELLVLVSSKLNIPARCIRSTVREYLLPR</sequence>
<keyword evidence="2" id="KW-1185">Reference proteome</keyword>
<dbReference type="AlphaFoldDB" id="A0A8J6ETT3"/>
<proteinExistence type="predicted"/>
<dbReference type="EMBL" id="WNTK01000012">
    <property type="protein sequence ID" value="KAG9475224.1"/>
    <property type="molecule type" value="Genomic_DNA"/>
</dbReference>
<name>A0A8J6ETT3_ELECQ</name>
<protein>
    <submittedName>
        <fullName evidence="1">Uncharacterized protein</fullName>
    </submittedName>
</protein>
<reference evidence="1" key="1">
    <citation type="thesis" date="2020" institute="ProQuest LLC" country="789 East Eisenhower Parkway, Ann Arbor, MI, USA">
        <title>Comparative Genomics and Chromosome Evolution.</title>
        <authorList>
            <person name="Mudd A.B."/>
        </authorList>
    </citation>
    <scope>NUCLEOTIDE SEQUENCE</scope>
    <source>
        <strain evidence="1">HN-11 Male</strain>
        <tissue evidence="1">Kidney and liver</tissue>
    </source>
</reference>
<gene>
    <name evidence="1" type="ORF">GDO78_003595</name>
</gene>
<organism evidence="1 2">
    <name type="scientific">Eleutherodactylus coqui</name>
    <name type="common">Puerto Rican coqui</name>
    <dbReference type="NCBI Taxonomy" id="57060"/>
    <lineage>
        <taxon>Eukaryota</taxon>
        <taxon>Metazoa</taxon>
        <taxon>Chordata</taxon>
        <taxon>Craniata</taxon>
        <taxon>Vertebrata</taxon>
        <taxon>Euteleostomi</taxon>
        <taxon>Amphibia</taxon>
        <taxon>Batrachia</taxon>
        <taxon>Anura</taxon>
        <taxon>Neobatrachia</taxon>
        <taxon>Hyloidea</taxon>
        <taxon>Eleutherodactylidae</taxon>
        <taxon>Eleutherodactylinae</taxon>
        <taxon>Eleutherodactylus</taxon>
        <taxon>Eleutherodactylus</taxon>
    </lineage>
</organism>
<accession>A0A8J6ETT3</accession>